<gene>
    <name evidence="1" type="ORF">BN9_043720</name>
</gene>
<reference evidence="1 2" key="1">
    <citation type="submission" date="2012-05" db="EMBL/GenBank/DDBJ databases">
        <title>Recombination and specialization in a pathogen metapopulation.</title>
        <authorList>
            <person name="Gardiner A."/>
            <person name="Kemen E."/>
            <person name="Schultz-Larsen T."/>
            <person name="MacLean D."/>
            <person name="Van Oosterhout C."/>
            <person name="Jones J.D.G."/>
        </authorList>
    </citation>
    <scope>NUCLEOTIDE SEQUENCE [LARGE SCALE GENOMIC DNA]</scope>
    <source>
        <strain evidence="1 2">Ac Nc2</strain>
    </source>
</reference>
<organism evidence="1 2">
    <name type="scientific">Albugo candida</name>
    <dbReference type="NCBI Taxonomy" id="65357"/>
    <lineage>
        <taxon>Eukaryota</taxon>
        <taxon>Sar</taxon>
        <taxon>Stramenopiles</taxon>
        <taxon>Oomycota</taxon>
        <taxon>Peronosporomycetes</taxon>
        <taxon>Albuginales</taxon>
        <taxon>Albuginaceae</taxon>
        <taxon>Albugo</taxon>
    </lineage>
</organism>
<sequence>METPTSLPFHVPSPGHTDMESTFLDPQNYYYIAKNDQIKYECLKSSGKKFKLSFEHVQPYGSAKHCPQLQCYFERGNVEITTSRNVDKMDTPMLKILSEGPNWRINFKWVKPQVPPREYPSTSFPFILFKGKEIELNFGYSGLGVPPWNYHTLKKHRFKLLFGFASGRIELDTTQLPLHMTQGNWVFGRGVLEKMSVLLTKSAKMEYHVHFGGCGVSLNHQHIKLAPIPDGKKLD</sequence>
<dbReference type="Proteomes" id="UP000053237">
    <property type="component" value="Unassembled WGS sequence"/>
</dbReference>
<evidence type="ECO:0000313" key="2">
    <source>
        <dbReference type="Proteomes" id="UP000053237"/>
    </source>
</evidence>
<comment type="caution">
    <text evidence="1">The sequence shown here is derived from an EMBL/GenBank/DDBJ whole genome shotgun (WGS) entry which is preliminary data.</text>
</comment>
<keyword evidence="2" id="KW-1185">Reference proteome</keyword>
<dbReference type="InParanoid" id="A0A024GA01"/>
<dbReference type="EMBL" id="CAIX01000051">
    <property type="protein sequence ID" value="CCI43588.1"/>
    <property type="molecule type" value="Genomic_DNA"/>
</dbReference>
<evidence type="ECO:0000313" key="1">
    <source>
        <dbReference type="EMBL" id="CCI43588.1"/>
    </source>
</evidence>
<proteinExistence type="predicted"/>
<protein>
    <submittedName>
        <fullName evidence="1">Uncharacterized protein</fullName>
    </submittedName>
</protein>
<name>A0A024GA01_9STRA</name>
<accession>A0A024GA01</accession>
<dbReference type="AlphaFoldDB" id="A0A024GA01"/>